<evidence type="ECO:0000256" key="3">
    <source>
        <dbReference type="ARBA" id="ARBA00023163"/>
    </source>
</evidence>
<dbReference type="InterPro" id="IPR009057">
    <property type="entry name" value="Homeodomain-like_sf"/>
</dbReference>
<feature type="DNA-binding region" description="H-T-H motif" evidence="4">
    <location>
        <begin position="24"/>
        <end position="43"/>
    </location>
</feature>
<dbReference type="Proteomes" id="UP001339911">
    <property type="component" value="Unassembled WGS sequence"/>
</dbReference>
<comment type="caution">
    <text evidence="6">The sequence shown here is derived from an EMBL/GenBank/DDBJ whole genome shotgun (WGS) entry which is preliminary data.</text>
</comment>
<gene>
    <name evidence="6" type="ORF">V1634_08475</name>
</gene>
<dbReference type="InterPro" id="IPR001647">
    <property type="entry name" value="HTH_TetR"/>
</dbReference>
<dbReference type="Gene3D" id="1.10.357.10">
    <property type="entry name" value="Tetracycline Repressor, domain 2"/>
    <property type="match status" value="1"/>
</dbReference>
<accession>A0ABU7SA88</accession>
<evidence type="ECO:0000256" key="4">
    <source>
        <dbReference type="PROSITE-ProRule" id="PRU00335"/>
    </source>
</evidence>
<dbReference type="InterPro" id="IPR025996">
    <property type="entry name" value="MT1864/Rv1816-like_C"/>
</dbReference>
<evidence type="ECO:0000259" key="5">
    <source>
        <dbReference type="PROSITE" id="PS50977"/>
    </source>
</evidence>
<feature type="domain" description="HTH tetR-type" evidence="5">
    <location>
        <begin position="1"/>
        <end position="61"/>
    </location>
</feature>
<dbReference type="SUPFAM" id="SSF46689">
    <property type="entry name" value="Homeodomain-like"/>
    <property type="match status" value="1"/>
</dbReference>
<organism evidence="6 7">
    <name type="scientific">Plantactinospora veratri</name>
    <dbReference type="NCBI Taxonomy" id="1436122"/>
    <lineage>
        <taxon>Bacteria</taxon>
        <taxon>Bacillati</taxon>
        <taxon>Actinomycetota</taxon>
        <taxon>Actinomycetes</taxon>
        <taxon>Micromonosporales</taxon>
        <taxon>Micromonosporaceae</taxon>
        <taxon>Plantactinospora</taxon>
    </lineage>
</organism>
<reference evidence="6 7" key="1">
    <citation type="submission" date="2024-01" db="EMBL/GenBank/DDBJ databases">
        <title>Genome insights into Plantactinospora veratri sp. nov.</title>
        <authorList>
            <person name="Wang L."/>
        </authorList>
    </citation>
    <scope>NUCLEOTIDE SEQUENCE [LARGE SCALE GENOMIC DNA]</scope>
    <source>
        <strain evidence="6 7">NEAU-FHS4</strain>
    </source>
</reference>
<dbReference type="SUPFAM" id="SSF48498">
    <property type="entry name" value="Tetracyclin repressor-like, C-terminal domain"/>
    <property type="match status" value="1"/>
</dbReference>
<evidence type="ECO:0000256" key="2">
    <source>
        <dbReference type="ARBA" id="ARBA00023125"/>
    </source>
</evidence>
<dbReference type="PRINTS" id="PR00455">
    <property type="entry name" value="HTHTETR"/>
</dbReference>
<evidence type="ECO:0000313" key="6">
    <source>
        <dbReference type="EMBL" id="MEE6306856.1"/>
    </source>
</evidence>
<name>A0ABU7SA88_9ACTN</name>
<keyword evidence="3" id="KW-0804">Transcription</keyword>
<dbReference type="Pfam" id="PF00440">
    <property type="entry name" value="TetR_N"/>
    <property type="match status" value="1"/>
</dbReference>
<sequence>MDTRTRILRAAADLLSRSPEADLLTRAVCEAAGVGAPVLYRQFGDKEGLLAAVVDYGYEQYLSDKRAAVPSDDPVQDLRNGWDNHVSFALENPNFYRLMYSPGLTTPPAAATEAHQLLLGVLERCAAAGRLRISPQTAAQMVMPATVGVALLLITRPTIYTDAAQVSARVREAIVTAIVTPDPSAGPQRSAEPGAEVAVAAANLGALLPALPDSPLSPAETGLLLEWLTRLADRPVGG</sequence>
<keyword evidence="7" id="KW-1185">Reference proteome</keyword>
<proteinExistence type="predicted"/>
<dbReference type="EMBL" id="JAZGQL010000005">
    <property type="protein sequence ID" value="MEE6306856.1"/>
    <property type="molecule type" value="Genomic_DNA"/>
</dbReference>
<keyword evidence="1" id="KW-0805">Transcription regulation</keyword>
<dbReference type="PANTHER" id="PTHR30055">
    <property type="entry name" value="HTH-TYPE TRANSCRIPTIONAL REGULATOR RUTR"/>
    <property type="match status" value="1"/>
</dbReference>
<dbReference type="InterPro" id="IPR036271">
    <property type="entry name" value="Tet_transcr_reg_TetR-rel_C_sf"/>
</dbReference>
<dbReference type="InterPro" id="IPR050109">
    <property type="entry name" value="HTH-type_TetR-like_transc_reg"/>
</dbReference>
<keyword evidence="2 4" id="KW-0238">DNA-binding</keyword>
<dbReference type="RefSeq" id="WP_331207181.1">
    <property type="nucleotide sequence ID" value="NZ_JAZGQL010000005.1"/>
</dbReference>
<dbReference type="PROSITE" id="PS50977">
    <property type="entry name" value="HTH_TETR_2"/>
    <property type="match status" value="1"/>
</dbReference>
<evidence type="ECO:0000256" key="1">
    <source>
        <dbReference type="ARBA" id="ARBA00023015"/>
    </source>
</evidence>
<evidence type="ECO:0000313" key="7">
    <source>
        <dbReference type="Proteomes" id="UP001339911"/>
    </source>
</evidence>
<dbReference type="Pfam" id="PF13305">
    <property type="entry name" value="TetR_C_33"/>
    <property type="match status" value="1"/>
</dbReference>
<dbReference type="PANTHER" id="PTHR30055:SF220">
    <property type="entry name" value="TETR-FAMILY REGULATORY PROTEIN"/>
    <property type="match status" value="1"/>
</dbReference>
<protein>
    <submittedName>
        <fullName evidence="6">TetR/AcrR family transcriptional regulator</fullName>
    </submittedName>
</protein>